<feature type="transmembrane region" description="Helical" evidence="1">
    <location>
        <begin position="20"/>
        <end position="38"/>
    </location>
</feature>
<keyword evidence="1" id="KW-0472">Membrane</keyword>
<evidence type="ECO:0000313" key="3">
    <source>
        <dbReference type="Proteomes" id="UP001184614"/>
    </source>
</evidence>
<evidence type="ECO:0000256" key="1">
    <source>
        <dbReference type="SAM" id="Phobius"/>
    </source>
</evidence>
<comment type="caution">
    <text evidence="2">The sequence shown here is derived from an EMBL/GenBank/DDBJ whole genome shotgun (WGS) entry which is preliminary data.</text>
</comment>
<dbReference type="EMBL" id="JAVDQT010000001">
    <property type="protein sequence ID" value="MDR6431654.1"/>
    <property type="molecule type" value="Genomic_DNA"/>
</dbReference>
<keyword evidence="3" id="KW-1185">Reference proteome</keyword>
<gene>
    <name evidence="2" type="ORF">J2782_001359</name>
</gene>
<keyword evidence="1" id="KW-0812">Transmembrane</keyword>
<dbReference type="Proteomes" id="UP001184614">
    <property type="component" value="Unassembled WGS sequence"/>
</dbReference>
<name>A0ABU1M6J5_9HYPH</name>
<protein>
    <recommendedName>
        <fullName evidence="4">PH domain-containing protein</fullName>
    </recommendedName>
</protein>
<proteinExistence type="predicted"/>
<accession>A0ABU1M6J5</accession>
<sequence>MLILDDRIWSDFSCTTRPGIIFLIGLGSLALVILMALLKEKLLARHFPAQQDIAPQPIWVGSKIAYWSVGCVVALVFAAAAVIVSLAPNVTYLMTDGRFLIEKGCFQLRPYETRIDLANANVVHQYNARRKALRGTLLFTQDEKKISINLNTVYKDAILAQIAPNAMRAFARRQEAEGSRLHPSVRALLNDRATSF</sequence>
<dbReference type="RefSeq" id="WP_310010844.1">
    <property type="nucleotide sequence ID" value="NZ_JAVDQT010000001.1"/>
</dbReference>
<evidence type="ECO:0000313" key="2">
    <source>
        <dbReference type="EMBL" id="MDR6431654.1"/>
    </source>
</evidence>
<evidence type="ECO:0008006" key="4">
    <source>
        <dbReference type="Google" id="ProtNLM"/>
    </source>
</evidence>
<organism evidence="2 3">
    <name type="scientific">Brucella pseudogrignonensis</name>
    <dbReference type="NCBI Taxonomy" id="419475"/>
    <lineage>
        <taxon>Bacteria</taxon>
        <taxon>Pseudomonadati</taxon>
        <taxon>Pseudomonadota</taxon>
        <taxon>Alphaproteobacteria</taxon>
        <taxon>Hyphomicrobiales</taxon>
        <taxon>Brucellaceae</taxon>
        <taxon>Brucella/Ochrobactrum group</taxon>
        <taxon>Brucella</taxon>
    </lineage>
</organism>
<reference evidence="2 3" key="1">
    <citation type="submission" date="2023-07" db="EMBL/GenBank/DDBJ databases">
        <title>Sorghum-associated microbial communities from plants grown in Nebraska, USA.</title>
        <authorList>
            <person name="Schachtman D."/>
        </authorList>
    </citation>
    <scope>NUCLEOTIDE SEQUENCE [LARGE SCALE GENOMIC DNA]</scope>
    <source>
        <strain evidence="2 3">DS1730</strain>
    </source>
</reference>
<keyword evidence="1" id="KW-1133">Transmembrane helix</keyword>
<feature type="transmembrane region" description="Helical" evidence="1">
    <location>
        <begin position="64"/>
        <end position="87"/>
    </location>
</feature>